<reference evidence="18 19" key="1">
    <citation type="submission" date="2019-09" db="EMBL/GenBank/DDBJ databases">
        <title>Bird 10,000 Genomes (B10K) Project - Family phase.</title>
        <authorList>
            <person name="Zhang G."/>
        </authorList>
    </citation>
    <scope>NUCLEOTIDE SEQUENCE [LARGE SCALE GENOMIC DNA]</scope>
    <source>
        <strain evidence="18">B10K-DU-002-24</strain>
        <tissue evidence="18">Muscle</tissue>
    </source>
</reference>
<accession>A0A7L1Q1L9</accession>
<dbReference type="InterPro" id="IPR003020">
    <property type="entry name" value="HCO3_transpt_euk"/>
</dbReference>
<proteinExistence type="inferred from homology"/>
<feature type="transmembrane region" description="Helical" evidence="14">
    <location>
        <begin position="707"/>
        <end position="725"/>
    </location>
</feature>
<evidence type="ECO:0000256" key="6">
    <source>
        <dbReference type="ARBA" id="ARBA00022692"/>
    </source>
</evidence>
<dbReference type="PANTHER" id="PTHR11453">
    <property type="entry name" value="ANION EXCHANGE PROTEIN"/>
    <property type="match status" value="1"/>
</dbReference>
<dbReference type="InterPro" id="IPR003024">
    <property type="entry name" value="Na/HCO3_transpt"/>
</dbReference>
<dbReference type="EMBL" id="VXBT01012443">
    <property type="protein sequence ID" value="NXO17616.1"/>
    <property type="molecule type" value="Genomic_DNA"/>
</dbReference>
<dbReference type="GO" id="GO:0005452">
    <property type="term" value="F:solute:inorganic anion antiporter activity"/>
    <property type="evidence" value="ECO:0007669"/>
    <property type="project" value="InterPro"/>
</dbReference>
<comment type="subcellular location">
    <subcellularLocation>
        <location evidence="1">Apical cell membrane</location>
    </subcellularLocation>
    <subcellularLocation>
        <location evidence="2">Basolateral cell membrane</location>
        <topology evidence="2">Multi-pass membrane protein</topology>
    </subcellularLocation>
    <subcellularLocation>
        <location evidence="14">Membrane</location>
        <topology evidence="14">Multi-pass membrane protein</topology>
    </subcellularLocation>
</comment>
<dbReference type="SUPFAM" id="SSF55804">
    <property type="entry name" value="Phoshotransferase/anion transport protein"/>
    <property type="match status" value="1"/>
</dbReference>
<dbReference type="PRINTS" id="PR01231">
    <property type="entry name" value="HCO3TRNSPORT"/>
</dbReference>
<evidence type="ECO:0000256" key="5">
    <source>
        <dbReference type="ARBA" id="ARBA00022475"/>
    </source>
</evidence>
<feature type="region of interest" description="Disordered" evidence="15">
    <location>
        <begin position="379"/>
        <end position="421"/>
    </location>
</feature>
<feature type="compositionally biased region" description="Polar residues" evidence="15">
    <location>
        <begin position="235"/>
        <end position="247"/>
    </location>
</feature>
<evidence type="ECO:0000256" key="2">
    <source>
        <dbReference type="ARBA" id="ARBA00004554"/>
    </source>
</evidence>
<dbReference type="AlphaFoldDB" id="A0A7L1Q1L9"/>
<evidence type="ECO:0000256" key="10">
    <source>
        <dbReference type="ARBA" id="ARBA00023136"/>
    </source>
</evidence>
<keyword evidence="7 14" id="KW-1133">Transmembrane helix</keyword>
<dbReference type="FunFam" id="1.10.287.570:FF:000001">
    <property type="entry name" value="Anion exchange protein"/>
    <property type="match status" value="1"/>
</dbReference>
<evidence type="ECO:0000256" key="11">
    <source>
        <dbReference type="ARBA" id="ARBA00023157"/>
    </source>
</evidence>
<feature type="transmembrane region" description="Helical" evidence="14">
    <location>
        <begin position="454"/>
        <end position="476"/>
    </location>
</feature>
<keyword evidence="9 14" id="KW-0406">Ion transport</keyword>
<evidence type="ECO:0000256" key="12">
    <source>
        <dbReference type="ARBA" id="ARBA00023180"/>
    </source>
</evidence>
<evidence type="ECO:0000256" key="14">
    <source>
        <dbReference type="RuleBase" id="RU362035"/>
    </source>
</evidence>
<feature type="transmembrane region" description="Helical" evidence="14">
    <location>
        <begin position="855"/>
        <end position="874"/>
    </location>
</feature>
<feature type="transmembrane region" description="Helical" evidence="14">
    <location>
        <begin position="795"/>
        <end position="819"/>
    </location>
</feature>
<feature type="region of interest" description="Disordered" evidence="15">
    <location>
        <begin position="987"/>
        <end position="1038"/>
    </location>
</feature>
<feature type="non-terminal residue" evidence="18">
    <location>
        <position position="1"/>
    </location>
</feature>
<evidence type="ECO:0000256" key="7">
    <source>
        <dbReference type="ARBA" id="ARBA00022989"/>
    </source>
</evidence>
<dbReference type="Gene3D" id="3.40.930.10">
    <property type="entry name" value="Mannitol-specific EII, Chain A"/>
    <property type="match status" value="1"/>
</dbReference>
<feature type="domain" description="Band 3 cytoplasmic" evidence="17">
    <location>
        <begin position="94"/>
        <end position="381"/>
    </location>
</feature>
<comment type="similarity">
    <text evidence="3 14">Belongs to the anion exchanger (TC 2.A.31) family.</text>
</comment>
<feature type="transmembrane region" description="Helical" evidence="14">
    <location>
        <begin position="881"/>
        <end position="900"/>
    </location>
</feature>
<dbReference type="GO" id="GO:0008510">
    <property type="term" value="F:sodium:bicarbonate symporter activity"/>
    <property type="evidence" value="ECO:0007669"/>
    <property type="project" value="TreeGrafter"/>
</dbReference>
<feature type="region of interest" description="Disordered" evidence="15">
    <location>
        <begin position="233"/>
        <end position="255"/>
    </location>
</feature>
<dbReference type="NCBIfam" id="TIGR00834">
    <property type="entry name" value="ae"/>
    <property type="match status" value="1"/>
</dbReference>
<evidence type="ECO:0000256" key="4">
    <source>
        <dbReference type="ARBA" id="ARBA00022448"/>
    </source>
</evidence>
<dbReference type="GO" id="GO:0051453">
    <property type="term" value="P:regulation of intracellular pH"/>
    <property type="evidence" value="ECO:0007669"/>
    <property type="project" value="TreeGrafter"/>
</dbReference>
<keyword evidence="13" id="KW-0739">Sodium transport</keyword>
<dbReference type="FunFam" id="3.40.930.10:FF:000001">
    <property type="entry name" value="Anion exchange protein"/>
    <property type="match status" value="1"/>
</dbReference>
<comment type="caution">
    <text evidence="18">The sequence shown here is derived from an EMBL/GenBank/DDBJ whole genome shotgun (WGS) entry which is preliminary data.</text>
</comment>
<feature type="transmembrane region" description="Helical" evidence="14">
    <location>
        <begin position="567"/>
        <end position="585"/>
    </location>
</feature>
<evidence type="ECO:0000259" key="16">
    <source>
        <dbReference type="Pfam" id="PF00955"/>
    </source>
</evidence>
<feature type="compositionally biased region" description="Basic and acidic residues" evidence="15">
    <location>
        <begin position="987"/>
        <end position="1023"/>
    </location>
</feature>
<keyword evidence="19" id="KW-1185">Reference proteome</keyword>
<feature type="transmembrane region" description="Helical" evidence="14">
    <location>
        <begin position="951"/>
        <end position="967"/>
    </location>
</feature>
<dbReference type="Pfam" id="PF07565">
    <property type="entry name" value="Band_3_cyto"/>
    <property type="match status" value="1"/>
</dbReference>
<evidence type="ECO:0000256" key="9">
    <source>
        <dbReference type="ARBA" id="ARBA00023065"/>
    </source>
</evidence>
<dbReference type="PRINTS" id="PR01232">
    <property type="entry name" value="NAHCO3TRSPRT"/>
</dbReference>
<feature type="compositionally biased region" description="Basic and acidic residues" evidence="15">
    <location>
        <begin position="406"/>
        <end position="421"/>
    </location>
</feature>
<feature type="domain" description="Bicarbonate transporter-like transmembrane" evidence="16">
    <location>
        <begin position="425"/>
        <end position="984"/>
    </location>
</feature>
<evidence type="ECO:0000256" key="1">
    <source>
        <dbReference type="ARBA" id="ARBA00004221"/>
    </source>
</evidence>
<evidence type="ECO:0000259" key="17">
    <source>
        <dbReference type="Pfam" id="PF07565"/>
    </source>
</evidence>
<keyword evidence="11" id="KW-1015">Disulfide bond</keyword>
<feature type="transmembrane region" description="Helical" evidence="14">
    <location>
        <begin position="532"/>
        <end position="555"/>
    </location>
</feature>
<evidence type="ECO:0000256" key="8">
    <source>
        <dbReference type="ARBA" id="ARBA00023053"/>
    </source>
</evidence>
<dbReference type="InterPro" id="IPR016152">
    <property type="entry name" value="PTrfase/Anion_transptr"/>
</dbReference>
<feature type="compositionally biased region" description="Basic residues" evidence="15">
    <location>
        <begin position="43"/>
        <end position="59"/>
    </location>
</feature>
<keyword evidence="6 14" id="KW-0812">Transmembrane</keyword>
<evidence type="ECO:0000256" key="3">
    <source>
        <dbReference type="ARBA" id="ARBA00010993"/>
    </source>
</evidence>
<dbReference type="InterPro" id="IPR013769">
    <property type="entry name" value="Band3_cytoplasmic_dom"/>
</dbReference>
<dbReference type="Gene3D" id="1.10.287.570">
    <property type="entry name" value="Helical hairpin bin"/>
    <property type="match status" value="1"/>
</dbReference>
<dbReference type="InterPro" id="IPR011531">
    <property type="entry name" value="HCO3_transpt-like_TM_dom"/>
</dbReference>
<dbReference type="GO" id="GO:0016323">
    <property type="term" value="C:basolateral plasma membrane"/>
    <property type="evidence" value="ECO:0007669"/>
    <property type="project" value="UniProtKB-SubCell"/>
</dbReference>
<evidence type="ECO:0000313" key="18">
    <source>
        <dbReference type="EMBL" id="NXO17616.1"/>
    </source>
</evidence>
<keyword evidence="5" id="KW-1003">Cell membrane</keyword>
<organism evidence="18 19">
    <name type="scientific">Oriolus oriolus</name>
    <name type="common">Eurasian golden oriole</name>
    <name type="synonym">Coracias oriolus</name>
    <dbReference type="NCBI Taxonomy" id="181099"/>
    <lineage>
        <taxon>Eukaryota</taxon>
        <taxon>Metazoa</taxon>
        <taxon>Chordata</taxon>
        <taxon>Craniata</taxon>
        <taxon>Vertebrata</taxon>
        <taxon>Euteleostomi</taxon>
        <taxon>Archelosauria</taxon>
        <taxon>Archosauria</taxon>
        <taxon>Dinosauria</taxon>
        <taxon>Saurischia</taxon>
        <taxon>Theropoda</taxon>
        <taxon>Coelurosauria</taxon>
        <taxon>Aves</taxon>
        <taxon>Neognathae</taxon>
        <taxon>Neoaves</taxon>
        <taxon>Telluraves</taxon>
        <taxon>Australaves</taxon>
        <taxon>Passeriformes</taxon>
        <taxon>Corvoidea</taxon>
        <taxon>Corvidae</taxon>
        <taxon>Oriolus</taxon>
    </lineage>
</organism>
<dbReference type="Pfam" id="PF00955">
    <property type="entry name" value="HCO3_cotransp"/>
    <property type="match status" value="1"/>
</dbReference>
<feature type="transmembrane region" description="Helical" evidence="14">
    <location>
        <begin position="488"/>
        <end position="512"/>
    </location>
</feature>
<feature type="transmembrane region" description="Helical" evidence="14">
    <location>
        <begin position="755"/>
        <end position="774"/>
    </location>
</feature>
<keyword evidence="12" id="KW-0325">Glycoprotein</keyword>
<dbReference type="Proteomes" id="UP000534407">
    <property type="component" value="Unassembled WGS sequence"/>
</dbReference>
<keyword evidence="8" id="KW-0915">Sodium</keyword>
<dbReference type="GO" id="GO:0008509">
    <property type="term" value="F:monoatomic anion transmembrane transporter activity"/>
    <property type="evidence" value="ECO:0007669"/>
    <property type="project" value="InterPro"/>
</dbReference>
<feature type="transmembrane region" description="Helical" evidence="14">
    <location>
        <begin position="669"/>
        <end position="687"/>
    </location>
</feature>
<keyword evidence="10 14" id="KW-0472">Membrane</keyword>
<evidence type="ECO:0000256" key="13">
    <source>
        <dbReference type="ARBA" id="ARBA00023201"/>
    </source>
</evidence>
<feature type="region of interest" description="Disordered" evidence="15">
    <location>
        <begin position="43"/>
        <end position="70"/>
    </location>
</feature>
<evidence type="ECO:0000313" key="19">
    <source>
        <dbReference type="Proteomes" id="UP000534407"/>
    </source>
</evidence>
<evidence type="ECO:0000256" key="15">
    <source>
        <dbReference type="SAM" id="MobiDB-lite"/>
    </source>
</evidence>
<dbReference type="GO" id="GO:0016324">
    <property type="term" value="C:apical plasma membrane"/>
    <property type="evidence" value="ECO:0007669"/>
    <property type="project" value="UniProtKB-SubCell"/>
</dbReference>
<gene>
    <name evidence="18" type="primary">Slc4a8</name>
    <name evidence="18" type="ORF">ORIORI_R08393</name>
</gene>
<dbReference type="PANTHER" id="PTHR11453:SF37">
    <property type="entry name" value="ELECTRONEUTRAL SODIUM BICARBONATE EXCHANGER 1"/>
    <property type="match status" value="1"/>
</dbReference>
<protein>
    <recommendedName>
        <fullName evidence="14">Anion exchange protein</fullName>
    </recommendedName>
</protein>
<feature type="non-terminal residue" evidence="18">
    <location>
        <position position="1038"/>
    </location>
</feature>
<name>A0A7L1Q1L9_ORIOR</name>
<sequence length="1038" mass="117404">RHDEEAVIDQGRTSNVVNIHYEKEELEGHRTLYVGVRMPLVRQSHRHHRAHSQKHRKREREKDAVPTEQGYHYTPSQRVQFILGTEEDEQHVPHDLFTELDEICVKEGEDAEWKETARWLKFEEDVEDGGERWSKPYVATLSLHSLFELRSCIINGTVLLDVRATSIEDIADLILAQQEPSPEFDERTRAKVREVLLKKHHHQNERKRNNLLPIVRSFADVSKKQDLHLLEKPAQTLTPHPSPTTAEAKNGVTPETSAMDLSKAELHFMKKIPSGAEASNVLVGELDFLHQPLVAFVRLTPAVLLSGMTEVPIPTRFLFVLLGPGGKAHQYHEIGRSMATTMTDEVFHDVAYKAKDRADLVAGIDEFLDQVTVLPPGEWDPSIRIEPPKNVPSQEKRKMPGALDESSSHSKPEKHSGPELERTGRLFGGLVLDVKRKAPWFWSDFRDGLSLQCLASFLFLYCACMSPVITFGGLLGEATHGHISAMESLLGASMTGVVYSLFAGQPLTILGSTGPVLVFEKILYKFCKEYTLSYLSLRTCIGLWTAFFCVVLVATDASCLVCYITRFTEEAFASLICIIFIYEALEKLSHLRETFPVHMHSQLDLLTIYYCKCEPPAHPSNETLRLWRSNGINVSGITWGNLTVTECRSLHGEFQGPACGRNGPYAPNVLFWCCILFFSTFVLSSLLKKFKTSRYFPTRVRSTVSDFAVFLTIVIMVLIDLGIGIPSPKLHVPHMFKPTRDDRGWLINPIGPNPWWTVLAALIPALLCTILIFMDQQITAVIVNRKEHRLKKGCGYHLDLFMVAVMLGVCSVMGLPWFVAATVLSITHVNSLKVESDCSAPGEQPKFLGIREQRVTGLMIFVLMGCSVFFTSVLKFIPMPVLYGVFLYMGVSSLRGIQFFDRLKLFWMPAKHQPDFIYLRHVPLRKVHLFTLIQLLCLVLLWAIKASRAAIIFPMMVLALVFVRKVMDFCFSKRELSFLDDLMPESKKKKLDDAKNEAKEEELKLGKTSRVDTPKPSSDRADPSEINISDEMSKTTVW</sequence>
<keyword evidence="4 14" id="KW-0813">Transport</keyword>